<dbReference type="InterPro" id="IPR049326">
    <property type="entry name" value="Rhodopsin_dom_fungi"/>
</dbReference>
<evidence type="ECO:0000256" key="7">
    <source>
        <dbReference type="SAM" id="Phobius"/>
    </source>
</evidence>
<feature type="transmembrane region" description="Helical" evidence="7">
    <location>
        <begin position="121"/>
        <end position="142"/>
    </location>
</feature>
<evidence type="ECO:0000313" key="9">
    <source>
        <dbReference type="EMBL" id="KAF2197843.1"/>
    </source>
</evidence>
<comment type="caution">
    <text evidence="9">The sequence shown here is derived from an EMBL/GenBank/DDBJ whole genome shotgun (WGS) entry which is preliminary data.</text>
</comment>
<protein>
    <recommendedName>
        <fullName evidence="8">Rhodopsin domain-containing protein</fullName>
    </recommendedName>
</protein>
<evidence type="ECO:0000259" key="8">
    <source>
        <dbReference type="Pfam" id="PF20684"/>
    </source>
</evidence>
<feature type="transmembrane region" description="Helical" evidence="7">
    <location>
        <begin position="6"/>
        <end position="29"/>
    </location>
</feature>
<accession>A0A9P4MSA7</accession>
<feature type="transmembrane region" description="Helical" evidence="7">
    <location>
        <begin position="83"/>
        <end position="100"/>
    </location>
</feature>
<feature type="domain" description="Rhodopsin" evidence="8">
    <location>
        <begin position="25"/>
        <end position="262"/>
    </location>
</feature>
<dbReference type="GO" id="GO:0016020">
    <property type="term" value="C:membrane"/>
    <property type="evidence" value="ECO:0007669"/>
    <property type="project" value="UniProtKB-SubCell"/>
</dbReference>
<dbReference type="Proteomes" id="UP000799536">
    <property type="component" value="Unassembled WGS sequence"/>
</dbReference>
<feature type="compositionally biased region" description="Polar residues" evidence="6">
    <location>
        <begin position="366"/>
        <end position="382"/>
    </location>
</feature>
<feature type="transmembrane region" description="Helical" evidence="7">
    <location>
        <begin position="201"/>
        <end position="227"/>
    </location>
</feature>
<feature type="compositionally biased region" description="Basic and acidic residues" evidence="6">
    <location>
        <begin position="324"/>
        <end position="338"/>
    </location>
</feature>
<evidence type="ECO:0000256" key="3">
    <source>
        <dbReference type="ARBA" id="ARBA00022989"/>
    </source>
</evidence>
<dbReference type="InterPro" id="IPR052337">
    <property type="entry name" value="SAT4-like"/>
</dbReference>
<evidence type="ECO:0000256" key="1">
    <source>
        <dbReference type="ARBA" id="ARBA00004141"/>
    </source>
</evidence>
<dbReference type="PANTHER" id="PTHR33048">
    <property type="entry name" value="PTH11-LIKE INTEGRAL MEMBRANE PROTEIN (AFU_ORTHOLOGUE AFUA_5G11245)"/>
    <property type="match status" value="1"/>
</dbReference>
<evidence type="ECO:0000256" key="2">
    <source>
        <dbReference type="ARBA" id="ARBA00022692"/>
    </source>
</evidence>
<dbReference type="AlphaFoldDB" id="A0A9P4MSA7"/>
<feature type="transmembrane region" description="Helical" evidence="7">
    <location>
        <begin position="41"/>
        <end position="63"/>
    </location>
</feature>
<evidence type="ECO:0000313" key="10">
    <source>
        <dbReference type="Proteomes" id="UP000799536"/>
    </source>
</evidence>
<dbReference type="Pfam" id="PF20684">
    <property type="entry name" value="Fung_rhodopsin"/>
    <property type="match status" value="1"/>
</dbReference>
<evidence type="ECO:0000256" key="6">
    <source>
        <dbReference type="SAM" id="MobiDB-lite"/>
    </source>
</evidence>
<comment type="subcellular location">
    <subcellularLocation>
        <location evidence="1">Membrane</location>
        <topology evidence="1">Multi-pass membrane protein</topology>
    </subcellularLocation>
</comment>
<proteinExistence type="inferred from homology"/>
<organism evidence="9 10">
    <name type="scientific">Delitschia confertaspora ATCC 74209</name>
    <dbReference type="NCBI Taxonomy" id="1513339"/>
    <lineage>
        <taxon>Eukaryota</taxon>
        <taxon>Fungi</taxon>
        <taxon>Dikarya</taxon>
        <taxon>Ascomycota</taxon>
        <taxon>Pezizomycotina</taxon>
        <taxon>Dothideomycetes</taxon>
        <taxon>Pleosporomycetidae</taxon>
        <taxon>Pleosporales</taxon>
        <taxon>Delitschiaceae</taxon>
        <taxon>Delitschia</taxon>
    </lineage>
</organism>
<name>A0A9P4MSA7_9PLEO</name>
<dbReference type="EMBL" id="ML994193">
    <property type="protein sequence ID" value="KAF2197843.1"/>
    <property type="molecule type" value="Genomic_DNA"/>
</dbReference>
<comment type="similarity">
    <text evidence="5">Belongs to the SAT4 family.</text>
</comment>
<evidence type="ECO:0000256" key="4">
    <source>
        <dbReference type="ARBA" id="ARBA00023136"/>
    </source>
</evidence>
<feature type="transmembrane region" description="Helical" evidence="7">
    <location>
        <begin position="162"/>
        <end position="189"/>
    </location>
</feature>
<dbReference type="PANTHER" id="PTHR33048:SF129">
    <property type="entry name" value="INTEGRAL MEMBRANE PROTEIN-RELATED"/>
    <property type="match status" value="1"/>
</dbReference>
<feature type="transmembrane region" description="Helical" evidence="7">
    <location>
        <begin position="233"/>
        <end position="256"/>
    </location>
</feature>
<gene>
    <name evidence="9" type="ORF">GQ43DRAFT_475084</name>
</gene>
<keyword evidence="10" id="KW-1185">Reference proteome</keyword>
<keyword evidence="4 7" id="KW-0472">Membrane</keyword>
<feature type="region of interest" description="Disordered" evidence="6">
    <location>
        <begin position="317"/>
        <end position="382"/>
    </location>
</feature>
<keyword evidence="2 7" id="KW-0812">Transmembrane</keyword>
<keyword evidence="3 7" id="KW-1133">Transmembrane helix</keyword>
<evidence type="ECO:0000256" key="5">
    <source>
        <dbReference type="ARBA" id="ARBA00038359"/>
    </source>
</evidence>
<reference evidence="9" key="1">
    <citation type="journal article" date="2020" name="Stud. Mycol.">
        <title>101 Dothideomycetes genomes: a test case for predicting lifestyles and emergence of pathogens.</title>
        <authorList>
            <person name="Haridas S."/>
            <person name="Albert R."/>
            <person name="Binder M."/>
            <person name="Bloem J."/>
            <person name="Labutti K."/>
            <person name="Salamov A."/>
            <person name="Andreopoulos B."/>
            <person name="Baker S."/>
            <person name="Barry K."/>
            <person name="Bills G."/>
            <person name="Bluhm B."/>
            <person name="Cannon C."/>
            <person name="Castanera R."/>
            <person name="Culley D."/>
            <person name="Daum C."/>
            <person name="Ezra D."/>
            <person name="Gonzalez J."/>
            <person name="Henrissat B."/>
            <person name="Kuo A."/>
            <person name="Liang C."/>
            <person name="Lipzen A."/>
            <person name="Lutzoni F."/>
            <person name="Magnuson J."/>
            <person name="Mondo S."/>
            <person name="Nolan M."/>
            <person name="Ohm R."/>
            <person name="Pangilinan J."/>
            <person name="Park H.-J."/>
            <person name="Ramirez L."/>
            <person name="Alfaro M."/>
            <person name="Sun H."/>
            <person name="Tritt A."/>
            <person name="Yoshinaga Y."/>
            <person name="Zwiers L.-H."/>
            <person name="Turgeon B."/>
            <person name="Goodwin S."/>
            <person name="Spatafora J."/>
            <person name="Crous P."/>
            <person name="Grigoriev I."/>
        </authorList>
    </citation>
    <scope>NUCLEOTIDE SEQUENCE</scope>
    <source>
        <strain evidence="9">ATCC 74209</strain>
    </source>
</reference>
<sequence length="382" mass="42858">MLSKETVALVACTVLMFVSWLFLSARFYVRYTLHKIGNDDWLCLLAVIFGTAELVLMGFEVRFGAGKRSSQVSLEDAVHQRQMVYVSMVVYYLTLMWVKLSIGFTFKRFITPFTNRFRAMLLNWTLGVVVVSTFTFVFLSLFQCSPPQGFWDLSVRTRCPLSLTAINSAFTVVHAITDTFLFFLPLGVFRRLQMNRTDKSGLILTFSLAASTIVITFCRTPFVIILAKGVDPIFYGWGMIVWSRIEISVAIICACIPSCRCPSRWLPQALSRWVPGFFRSWCSLCGARRQHGARQPVSTFGQDHADIELATIPRVSNSATSDVETGRPDPPLDPRDPYDLSFAADEASESEDDRRVMGGGLGEEFGSTTHLKGPESTFSKDS</sequence>
<dbReference type="OrthoDB" id="444631at2759"/>